<feature type="domain" description="TauD/TfdA-like" evidence="2">
    <location>
        <begin position="52"/>
        <end position="307"/>
    </location>
</feature>
<dbReference type="AlphaFoldDB" id="A0AAJ0HQ79"/>
<evidence type="ECO:0000259" key="2">
    <source>
        <dbReference type="Pfam" id="PF02668"/>
    </source>
</evidence>
<gene>
    <name evidence="3" type="ORF">B0T25DRAFT_98544</name>
</gene>
<dbReference type="Gene3D" id="3.60.130.10">
    <property type="entry name" value="Clavaminate synthase-like"/>
    <property type="match status" value="1"/>
</dbReference>
<reference evidence="3" key="2">
    <citation type="submission" date="2023-06" db="EMBL/GenBank/DDBJ databases">
        <authorList>
            <consortium name="Lawrence Berkeley National Laboratory"/>
            <person name="Haridas S."/>
            <person name="Hensen N."/>
            <person name="Bonometti L."/>
            <person name="Westerberg I."/>
            <person name="Brannstrom I.O."/>
            <person name="Guillou S."/>
            <person name="Cros-Aarteil S."/>
            <person name="Calhoun S."/>
            <person name="Kuo A."/>
            <person name="Mondo S."/>
            <person name="Pangilinan J."/>
            <person name="Riley R."/>
            <person name="Labutti K."/>
            <person name="Andreopoulos B."/>
            <person name="Lipzen A."/>
            <person name="Chen C."/>
            <person name="Yanf M."/>
            <person name="Daum C."/>
            <person name="Ng V."/>
            <person name="Clum A."/>
            <person name="Steindorff A."/>
            <person name="Ohm R."/>
            <person name="Martin F."/>
            <person name="Silar P."/>
            <person name="Natvig D."/>
            <person name="Lalanne C."/>
            <person name="Gautier V."/>
            <person name="Ament-Velasquez S.L."/>
            <person name="Kruys A."/>
            <person name="Hutchinson M.I."/>
            <person name="Powell A.J."/>
            <person name="Barry K."/>
            <person name="Miller A.N."/>
            <person name="Grigoriev I.V."/>
            <person name="Debuchy R."/>
            <person name="Gladieux P."/>
            <person name="Thoren M.H."/>
            <person name="Johannesson H."/>
        </authorList>
    </citation>
    <scope>NUCLEOTIDE SEQUENCE</scope>
    <source>
        <strain evidence="3">CBS 955.72</strain>
    </source>
</reference>
<evidence type="ECO:0000313" key="3">
    <source>
        <dbReference type="EMBL" id="KAK3359441.1"/>
    </source>
</evidence>
<dbReference type="PANTHER" id="PTHR10696">
    <property type="entry name" value="GAMMA-BUTYROBETAINE HYDROXYLASE-RELATED"/>
    <property type="match status" value="1"/>
</dbReference>
<dbReference type="PANTHER" id="PTHR10696:SF54">
    <property type="entry name" value="FAMILY OXIDOREDUCTASE, PUTATIVE (AFU_ORTHOLOGUE AFUA_4G13850)-RELATED"/>
    <property type="match status" value="1"/>
</dbReference>
<dbReference type="InterPro" id="IPR003819">
    <property type="entry name" value="TauD/TfdA-like"/>
</dbReference>
<keyword evidence="1" id="KW-0560">Oxidoreductase</keyword>
<sequence>MAKTWIPEVSIDMNIPVPTRPNVIYIDEEGMAEIEQALQAFKEIGVDGDAVNRDNFPLPTLQTHLELACNEVHRGLGLVIFRGLDPNNYAAEDNVTMFLGVASYIGDTRGVQDKQGSMLTHVTDSKTWTAPPELRHGIHTTTGLAWHSDMGVDILALHVRALAEDGGDTYIASSRTIYEELLKSHPQVVEVLSQSDWPVQISGNPPRHILAPLLEVHEGNIMISVDPGRLGLHPVTVKEGLGSSIPSLAPAQRDALDVLSALASEHRLRLDTKPGDMIFINNWTLLHARDPYVDSDNGPRRHLVRLWLRNSKLAWNVPQSMKAPWEAAFGPNGDGNPANVHVERKYPIFPTLEYKPPKFTSGSAAFILEDNDDVNAEGVARA</sequence>
<proteinExistence type="predicted"/>
<dbReference type="SUPFAM" id="SSF51197">
    <property type="entry name" value="Clavaminate synthase-like"/>
    <property type="match status" value="1"/>
</dbReference>
<dbReference type="EMBL" id="JAUIQD010000002">
    <property type="protein sequence ID" value="KAK3359441.1"/>
    <property type="molecule type" value="Genomic_DNA"/>
</dbReference>
<dbReference type="Pfam" id="PF02668">
    <property type="entry name" value="TauD"/>
    <property type="match status" value="1"/>
</dbReference>
<evidence type="ECO:0000256" key="1">
    <source>
        <dbReference type="ARBA" id="ARBA00023002"/>
    </source>
</evidence>
<accession>A0AAJ0HQ79</accession>
<evidence type="ECO:0000313" key="4">
    <source>
        <dbReference type="Proteomes" id="UP001275084"/>
    </source>
</evidence>
<dbReference type="InterPro" id="IPR042098">
    <property type="entry name" value="TauD-like_sf"/>
</dbReference>
<reference evidence="3" key="1">
    <citation type="journal article" date="2023" name="Mol. Phylogenet. Evol.">
        <title>Genome-scale phylogeny and comparative genomics of the fungal order Sordariales.</title>
        <authorList>
            <person name="Hensen N."/>
            <person name="Bonometti L."/>
            <person name="Westerberg I."/>
            <person name="Brannstrom I.O."/>
            <person name="Guillou S."/>
            <person name="Cros-Aarteil S."/>
            <person name="Calhoun S."/>
            <person name="Haridas S."/>
            <person name="Kuo A."/>
            <person name="Mondo S."/>
            <person name="Pangilinan J."/>
            <person name="Riley R."/>
            <person name="LaButti K."/>
            <person name="Andreopoulos B."/>
            <person name="Lipzen A."/>
            <person name="Chen C."/>
            <person name="Yan M."/>
            <person name="Daum C."/>
            <person name="Ng V."/>
            <person name="Clum A."/>
            <person name="Steindorff A."/>
            <person name="Ohm R.A."/>
            <person name="Martin F."/>
            <person name="Silar P."/>
            <person name="Natvig D.O."/>
            <person name="Lalanne C."/>
            <person name="Gautier V."/>
            <person name="Ament-Velasquez S.L."/>
            <person name="Kruys A."/>
            <person name="Hutchinson M.I."/>
            <person name="Powell A.J."/>
            <person name="Barry K."/>
            <person name="Miller A.N."/>
            <person name="Grigoriev I.V."/>
            <person name="Debuchy R."/>
            <person name="Gladieux P."/>
            <person name="Hiltunen Thoren M."/>
            <person name="Johannesson H."/>
        </authorList>
    </citation>
    <scope>NUCLEOTIDE SEQUENCE</scope>
    <source>
        <strain evidence="3">CBS 955.72</strain>
    </source>
</reference>
<dbReference type="Proteomes" id="UP001275084">
    <property type="component" value="Unassembled WGS sequence"/>
</dbReference>
<dbReference type="GO" id="GO:0016491">
    <property type="term" value="F:oxidoreductase activity"/>
    <property type="evidence" value="ECO:0007669"/>
    <property type="project" value="UniProtKB-KW"/>
</dbReference>
<organism evidence="3 4">
    <name type="scientific">Lasiosphaeria hispida</name>
    <dbReference type="NCBI Taxonomy" id="260671"/>
    <lineage>
        <taxon>Eukaryota</taxon>
        <taxon>Fungi</taxon>
        <taxon>Dikarya</taxon>
        <taxon>Ascomycota</taxon>
        <taxon>Pezizomycotina</taxon>
        <taxon>Sordariomycetes</taxon>
        <taxon>Sordariomycetidae</taxon>
        <taxon>Sordariales</taxon>
        <taxon>Lasiosphaeriaceae</taxon>
        <taxon>Lasiosphaeria</taxon>
    </lineage>
</organism>
<comment type="caution">
    <text evidence="3">The sequence shown here is derived from an EMBL/GenBank/DDBJ whole genome shotgun (WGS) entry which is preliminary data.</text>
</comment>
<protein>
    <recommendedName>
        <fullName evidence="2">TauD/TfdA-like domain-containing protein</fullName>
    </recommendedName>
</protein>
<keyword evidence="4" id="KW-1185">Reference proteome</keyword>
<dbReference type="InterPro" id="IPR050411">
    <property type="entry name" value="AlphaKG_dependent_hydroxylases"/>
</dbReference>
<name>A0AAJ0HQ79_9PEZI</name>